<feature type="compositionally biased region" description="Low complexity" evidence="1">
    <location>
        <begin position="7"/>
        <end position="20"/>
    </location>
</feature>
<feature type="compositionally biased region" description="Low complexity" evidence="1">
    <location>
        <begin position="124"/>
        <end position="147"/>
    </location>
</feature>
<name>A0A9W4TXW5_9ASCO</name>
<evidence type="ECO:0000256" key="1">
    <source>
        <dbReference type="SAM" id="MobiDB-lite"/>
    </source>
</evidence>
<organism evidence="2 3">
    <name type="scientific">Candida verbasci</name>
    <dbReference type="NCBI Taxonomy" id="1227364"/>
    <lineage>
        <taxon>Eukaryota</taxon>
        <taxon>Fungi</taxon>
        <taxon>Dikarya</taxon>
        <taxon>Ascomycota</taxon>
        <taxon>Saccharomycotina</taxon>
        <taxon>Pichiomycetes</taxon>
        <taxon>Debaryomycetaceae</taxon>
        <taxon>Candida/Lodderomyces clade</taxon>
        <taxon>Candida</taxon>
    </lineage>
</organism>
<accession>A0A9W4TXW5</accession>
<feature type="region of interest" description="Disordered" evidence="1">
    <location>
        <begin position="124"/>
        <end position="175"/>
    </location>
</feature>
<feature type="compositionally biased region" description="Low complexity" evidence="1">
    <location>
        <begin position="48"/>
        <end position="68"/>
    </location>
</feature>
<sequence>MFDSIATSSTTTTTTTTSTSQSLNYPFTSSIQNNSQSKPKDSQSLAPSFDLSSNSNSDSTSNSSTNSSLFSEIPLLNHYSTNFIMAPPQPQTSLSPIGQQQIQPSSTQEYSYQQPIPLNQSPHLVQQSHLSSSPSSSGATQGSGSTQIQPNPTIISPSMISGTGASSNPPMINSKINSKFSNHDIQILKQLLIAGEKHKWKQITKEINQSTNHNNHVLAAIQLAAEKGQTYYGNLTGGGYSNKRVVNGNSPKNIHHLTSSNIPTKNVSPTFVVKQYQQLLGLPNNTLFFGSLQSSLPYVVAENGWNDIPQDAYNYGFNNDGE</sequence>
<dbReference type="OrthoDB" id="3981234at2759"/>
<gene>
    <name evidence="2" type="ORF">CANVERA_P3694</name>
</gene>
<evidence type="ECO:0000313" key="3">
    <source>
        <dbReference type="Proteomes" id="UP001152885"/>
    </source>
</evidence>
<comment type="caution">
    <text evidence="2">The sequence shown here is derived from an EMBL/GenBank/DDBJ whole genome shotgun (WGS) entry which is preliminary data.</text>
</comment>
<dbReference type="Proteomes" id="UP001152885">
    <property type="component" value="Unassembled WGS sequence"/>
</dbReference>
<feature type="compositionally biased region" description="Polar residues" evidence="1">
    <location>
        <begin position="21"/>
        <end position="46"/>
    </location>
</feature>
<protein>
    <submittedName>
        <fullName evidence="2">Uncharacterized protein</fullName>
    </submittedName>
</protein>
<proteinExistence type="predicted"/>
<dbReference type="EMBL" id="CANTUO010000004">
    <property type="protein sequence ID" value="CAI5759185.1"/>
    <property type="molecule type" value="Genomic_DNA"/>
</dbReference>
<feature type="region of interest" description="Disordered" evidence="1">
    <location>
        <begin position="84"/>
        <end position="112"/>
    </location>
</feature>
<evidence type="ECO:0000313" key="2">
    <source>
        <dbReference type="EMBL" id="CAI5759185.1"/>
    </source>
</evidence>
<feature type="compositionally biased region" description="Low complexity" evidence="1">
    <location>
        <begin position="93"/>
        <end position="106"/>
    </location>
</feature>
<keyword evidence="3" id="KW-1185">Reference proteome</keyword>
<dbReference type="AlphaFoldDB" id="A0A9W4TXW5"/>
<feature type="compositionally biased region" description="Polar residues" evidence="1">
    <location>
        <begin position="148"/>
        <end position="175"/>
    </location>
</feature>
<feature type="region of interest" description="Disordered" evidence="1">
    <location>
        <begin position="1"/>
        <end position="68"/>
    </location>
</feature>
<reference evidence="2" key="1">
    <citation type="submission" date="2022-12" db="EMBL/GenBank/DDBJ databases">
        <authorList>
            <person name="Brejova B."/>
        </authorList>
    </citation>
    <scope>NUCLEOTIDE SEQUENCE</scope>
</reference>